<reference evidence="1" key="1">
    <citation type="submission" date="2013-12" db="EMBL/GenBank/DDBJ databases">
        <title>The Genome Sequence of Aphanomyces invadans NJM9701.</title>
        <authorList>
            <consortium name="The Broad Institute Genomics Platform"/>
            <person name="Russ C."/>
            <person name="Tyler B."/>
            <person name="van West P."/>
            <person name="Dieguez-Uribeondo J."/>
            <person name="Young S.K."/>
            <person name="Zeng Q."/>
            <person name="Gargeya S."/>
            <person name="Fitzgerald M."/>
            <person name="Abouelleil A."/>
            <person name="Alvarado L."/>
            <person name="Chapman S.B."/>
            <person name="Gainer-Dewar J."/>
            <person name="Goldberg J."/>
            <person name="Griggs A."/>
            <person name="Gujja S."/>
            <person name="Hansen M."/>
            <person name="Howarth C."/>
            <person name="Imamovic A."/>
            <person name="Ireland A."/>
            <person name="Larimer J."/>
            <person name="McCowan C."/>
            <person name="Murphy C."/>
            <person name="Pearson M."/>
            <person name="Poon T.W."/>
            <person name="Priest M."/>
            <person name="Roberts A."/>
            <person name="Saif S."/>
            <person name="Shea T."/>
            <person name="Sykes S."/>
            <person name="Wortman J."/>
            <person name="Nusbaum C."/>
            <person name="Birren B."/>
        </authorList>
    </citation>
    <scope>NUCLEOTIDE SEQUENCE [LARGE SCALE GENOMIC DNA]</scope>
    <source>
        <strain evidence="1">NJM9701</strain>
    </source>
</reference>
<sequence>MDDVYMGSDAGYDSGQVWNAPALPKAPTFKGSTKAEQRVFMREYQMYLSQINAMQCVGSRPFAMLVNACMDPFSKRRIALFDLNKDHNAVTEAEWIAWFNAALEEEPQDLDILKKRLAAAIRFDTGR</sequence>
<dbReference type="EMBL" id="QUSY01002310">
    <property type="protein sequence ID" value="RHY21684.1"/>
    <property type="molecule type" value="Genomic_DNA"/>
</dbReference>
<dbReference type="VEuPathDB" id="FungiDB:H310_12523"/>
<proteinExistence type="predicted"/>
<dbReference type="OrthoDB" id="113983at2759"/>
<evidence type="ECO:0000313" key="1">
    <source>
        <dbReference type="EMBL" id="ETV93472.1"/>
    </source>
</evidence>
<dbReference type="RefSeq" id="XP_008877814.1">
    <property type="nucleotide sequence ID" value="XM_008879592.1"/>
</dbReference>
<dbReference type="Proteomes" id="UP000285060">
    <property type="component" value="Unassembled WGS sequence"/>
</dbReference>
<keyword evidence="3" id="KW-1185">Reference proteome</keyword>
<evidence type="ECO:0000313" key="3">
    <source>
        <dbReference type="Proteomes" id="UP000285060"/>
    </source>
</evidence>
<name>A0A024TJH5_9STRA</name>
<evidence type="ECO:0000313" key="2">
    <source>
        <dbReference type="EMBL" id="RHY21684.1"/>
    </source>
</evidence>
<reference evidence="2 3" key="2">
    <citation type="submission" date="2018-08" db="EMBL/GenBank/DDBJ databases">
        <title>Aphanomyces genome sequencing and annotation.</title>
        <authorList>
            <person name="Minardi D."/>
            <person name="Oidtmann B."/>
            <person name="Van Der Giezen M."/>
            <person name="Studholme D.J."/>
        </authorList>
    </citation>
    <scope>NUCLEOTIDE SEQUENCE [LARGE SCALE GENOMIC DNA]</scope>
    <source>
        <strain evidence="2 3">NJM0002</strain>
    </source>
</reference>
<dbReference type="GeneID" id="20089573"/>
<accession>A0A024TJH5</accession>
<dbReference type="AlphaFoldDB" id="A0A024TJH5"/>
<organism evidence="1">
    <name type="scientific">Aphanomyces invadans</name>
    <dbReference type="NCBI Taxonomy" id="157072"/>
    <lineage>
        <taxon>Eukaryota</taxon>
        <taxon>Sar</taxon>
        <taxon>Stramenopiles</taxon>
        <taxon>Oomycota</taxon>
        <taxon>Saprolegniomycetes</taxon>
        <taxon>Saprolegniales</taxon>
        <taxon>Verrucalvaceae</taxon>
        <taxon>Aphanomyces</taxon>
    </lineage>
</organism>
<protein>
    <submittedName>
        <fullName evidence="1">Uncharacterized protein</fullName>
    </submittedName>
</protein>
<dbReference type="EMBL" id="KI913991">
    <property type="protein sequence ID" value="ETV93472.1"/>
    <property type="molecule type" value="Genomic_DNA"/>
</dbReference>
<gene>
    <name evidence="2" type="ORF">DYB32_009733</name>
    <name evidence="1" type="ORF">H310_12523</name>
</gene>